<dbReference type="Gene3D" id="3.60.15.10">
    <property type="entry name" value="Ribonuclease Z/Hydroxyacylglutathione hydrolase-like"/>
    <property type="match status" value="1"/>
</dbReference>
<dbReference type="InterPro" id="IPR036866">
    <property type="entry name" value="RibonucZ/Hydroxyglut_hydro"/>
</dbReference>
<feature type="domain" description="Metallo-beta-lactamase" evidence="1">
    <location>
        <begin position="1"/>
        <end position="179"/>
    </location>
</feature>
<dbReference type="EMBL" id="BARW01008808">
    <property type="protein sequence ID" value="GAI87425.1"/>
    <property type="molecule type" value="Genomic_DNA"/>
</dbReference>
<dbReference type="CDD" id="cd07731">
    <property type="entry name" value="ComA-like_MBL-fold"/>
    <property type="match status" value="1"/>
</dbReference>
<dbReference type="Pfam" id="PF00753">
    <property type="entry name" value="Lactamase_B"/>
    <property type="match status" value="1"/>
</dbReference>
<dbReference type="InterPro" id="IPR052159">
    <property type="entry name" value="Competence_DNA_uptake"/>
</dbReference>
<dbReference type="SUPFAM" id="SSF56281">
    <property type="entry name" value="Metallo-hydrolase/oxidoreductase"/>
    <property type="match status" value="1"/>
</dbReference>
<dbReference type="PANTHER" id="PTHR30619:SF7">
    <property type="entry name" value="BETA-LACTAMASE DOMAIN PROTEIN"/>
    <property type="match status" value="1"/>
</dbReference>
<protein>
    <recommendedName>
        <fullName evidence="1">Metallo-beta-lactamase domain-containing protein</fullName>
    </recommendedName>
</protein>
<organism evidence="2">
    <name type="scientific">marine sediment metagenome</name>
    <dbReference type="NCBI Taxonomy" id="412755"/>
    <lineage>
        <taxon>unclassified sequences</taxon>
        <taxon>metagenomes</taxon>
        <taxon>ecological metagenomes</taxon>
    </lineage>
</organism>
<proteinExistence type="predicted"/>
<dbReference type="AlphaFoldDB" id="X1TIM2"/>
<name>X1TIM2_9ZZZZ</name>
<evidence type="ECO:0000313" key="2">
    <source>
        <dbReference type="EMBL" id="GAI87425.1"/>
    </source>
</evidence>
<comment type="caution">
    <text evidence="2">The sequence shown here is derived from an EMBL/GenBank/DDBJ whole genome shotgun (WGS) entry which is preliminary data.</text>
</comment>
<evidence type="ECO:0000259" key="1">
    <source>
        <dbReference type="Pfam" id="PF00753"/>
    </source>
</evidence>
<reference evidence="2" key="1">
    <citation type="journal article" date="2014" name="Front. Microbiol.">
        <title>High frequency of phylogenetically diverse reductive dehalogenase-homologous genes in deep subseafloor sedimentary metagenomes.</title>
        <authorList>
            <person name="Kawai M."/>
            <person name="Futagami T."/>
            <person name="Toyoda A."/>
            <person name="Takaki Y."/>
            <person name="Nishi S."/>
            <person name="Hori S."/>
            <person name="Arai W."/>
            <person name="Tsubouchi T."/>
            <person name="Morono Y."/>
            <person name="Uchiyama I."/>
            <person name="Ito T."/>
            <person name="Fujiyama A."/>
            <person name="Inagaki F."/>
            <person name="Takami H."/>
        </authorList>
    </citation>
    <scope>NUCLEOTIDE SEQUENCE</scope>
    <source>
        <strain evidence="2">Expedition CK06-06</strain>
    </source>
</reference>
<dbReference type="PANTHER" id="PTHR30619">
    <property type="entry name" value="DNA INTERNALIZATION/COMPETENCE PROTEIN COMEC/REC2"/>
    <property type="match status" value="1"/>
</dbReference>
<sequence length="270" mass="29938">MIDSGSDESLILNYLQNLGISHIDMLIASHAHADHISSMDKIIAKYKPKAFIDPGIPHTTATYQRMITAIDKYNINYYEGISRKINLGSLSLTILPPAIPLIKGSELNNNSVVVRLDYKDFSCLFTGDIEKEREGQLLTESRSNLNVDILKVAHHGSSSSSSHLFIKSVGPKIAVICCGQGNKYGHPHQETISLLQSLGIEIYRTDLNGTILIKTDGIDYQIFTEKESIRAPPAVKTEAKTTETQEYKYAASKKSEVFHYISCSYVASIK</sequence>
<dbReference type="InterPro" id="IPR001279">
    <property type="entry name" value="Metallo-B-lactamas"/>
</dbReference>
<accession>X1TIM2</accession>
<dbReference type="InterPro" id="IPR035681">
    <property type="entry name" value="ComA-like_MBL"/>
</dbReference>
<gene>
    <name evidence="2" type="ORF">S12H4_17922</name>
</gene>
<feature type="non-terminal residue" evidence="2">
    <location>
        <position position="270"/>
    </location>
</feature>